<gene>
    <name evidence="10" type="primary">MEST</name>
    <name evidence="10" type="synonym">mest</name>
</gene>
<proteinExistence type="inferred from homology"/>
<evidence type="ECO:0000256" key="8">
    <source>
        <dbReference type="SAM" id="Phobius"/>
    </source>
</evidence>
<dbReference type="AlphaFoldDB" id="A0A3B3H9X9"/>
<dbReference type="GO" id="GO:0016787">
    <property type="term" value="F:hydrolase activity"/>
    <property type="evidence" value="ECO:0007669"/>
    <property type="project" value="UniProtKB-KW"/>
</dbReference>
<evidence type="ECO:0000256" key="5">
    <source>
        <dbReference type="ARBA" id="ARBA00022824"/>
    </source>
</evidence>
<keyword evidence="7 8" id="KW-0472">Membrane</keyword>
<dbReference type="Ensembl" id="ENSORLT00000033624.1">
    <property type="protein sequence ID" value="ENSORLP00000028320.1"/>
    <property type="gene ID" value="ENSORLG00000014578.2"/>
</dbReference>
<dbReference type="GeneTree" id="ENSGT00510000047602"/>
<reference evidence="10 11" key="1">
    <citation type="journal article" date="2007" name="Nature">
        <title>The medaka draft genome and insights into vertebrate genome evolution.</title>
        <authorList>
            <person name="Kasahara M."/>
            <person name="Naruse K."/>
            <person name="Sasaki S."/>
            <person name="Nakatani Y."/>
            <person name="Qu W."/>
            <person name="Ahsan B."/>
            <person name="Yamada T."/>
            <person name="Nagayasu Y."/>
            <person name="Doi K."/>
            <person name="Kasai Y."/>
            <person name="Jindo T."/>
            <person name="Kobayashi D."/>
            <person name="Shimada A."/>
            <person name="Toyoda A."/>
            <person name="Kuroki Y."/>
            <person name="Fujiyama A."/>
            <person name="Sasaki T."/>
            <person name="Shimizu A."/>
            <person name="Asakawa S."/>
            <person name="Shimizu N."/>
            <person name="Hashimoto S."/>
            <person name="Yang J."/>
            <person name="Lee Y."/>
            <person name="Matsushima K."/>
            <person name="Sugano S."/>
            <person name="Sakaizumi M."/>
            <person name="Narita T."/>
            <person name="Ohishi K."/>
            <person name="Haga S."/>
            <person name="Ohta F."/>
            <person name="Nomoto H."/>
            <person name="Nogata K."/>
            <person name="Morishita T."/>
            <person name="Endo T."/>
            <person name="Shin-I T."/>
            <person name="Takeda H."/>
            <person name="Morishita S."/>
            <person name="Kohara Y."/>
        </authorList>
    </citation>
    <scope>NUCLEOTIDE SEQUENCE [LARGE SCALE GENOMIC DNA]</scope>
    <source>
        <strain evidence="10 11">Hd-rR</strain>
    </source>
</reference>
<keyword evidence="5" id="KW-0256">Endoplasmic reticulum</keyword>
<evidence type="ECO:0000256" key="3">
    <source>
        <dbReference type="ARBA" id="ARBA00022692"/>
    </source>
</evidence>
<dbReference type="InterPro" id="IPR029058">
    <property type="entry name" value="AB_hydrolase_fold"/>
</dbReference>
<reference evidence="10" key="3">
    <citation type="submission" date="2025-09" db="UniProtKB">
        <authorList>
            <consortium name="Ensembl"/>
        </authorList>
    </citation>
    <scope>IDENTIFICATION</scope>
    <source>
        <strain evidence="10">Hd-rR</strain>
    </source>
</reference>
<dbReference type="SUPFAM" id="SSF53474">
    <property type="entry name" value="alpha/beta-Hydrolases"/>
    <property type="match status" value="1"/>
</dbReference>
<comment type="subcellular location">
    <subcellularLocation>
        <location evidence="1">Endoplasmic reticulum membrane</location>
        <topology evidence="1">Multi-pass membrane protein</topology>
    </subcellularLocation>
</comment>
<dbReference type="InterPro" id="IPR050266">
    <property type="entry name" value="AB_hydrolase_sf"/>
</dbReference>
<dbReference type="Proteomes" id="UP000001038">
    <property type="component" value="Chromosome 23"/>
</dbReference>
<dbReference type="PANTHER" id="PTHR43798">
    <property type="entry name" value="MONOACYLGLYCEROL LIPASE"/>
    <property type="match status" value="1"/>
</dbReference>
<evidence type="ECO:0000313" key="11">
    <source>
        <dbReference type="Proteomes" id="UP000001038"/>
    </source>
</evidence>
<dbReference type="InParanoid" id="A0A3B3H9X9"/>
<dbReference type="GO" id="GO:0005789">
    <property type="term" value="C:endoplasmic reticulum membrane"/>
    <property type="evidence" value="ECO:0007669"/>
    <property type="project" value="UniProtKB-SubCell"/>
</dbReference>
<dbReference type="Pfam" id="PF00561">
    <property type="entry name" value="Abhydrolase_1"/>
    <property type="match status" value="1"/>
</dbReference>
<dbReference type="PRINTS" id="PR00412">
    <property type="entry name" value="EPOXHYDRLASE"/>
</dbReference>
<reference evidence="10" key="2">
    <citation type="submission" date="2025-08" db="UniProtKB">
        <authorList>
            <consortium name="Ensembl"/>
        </authorList>
    </citation>
    <scope>IDENTIFICATION</scope>
    <source>
        <strain evidence="10">Hd-rR</strain>
    </source>
</reference>
<dbReference type="FunFam" id="3.40.50.1820:FF:000041">
    <property type="entry name" value="Mesoderm-specific transcript homolog protein"/>
    <property type="match status" value="1"/>
</dbReference>
<feature type="transmembrane region" description="Helical" evidence="8">
    <location>
        <begin position="5"/>
        <end position="22"/>
    </location>
</feature>
<dbReference type="Gene3D" id="3.40.50.1820">
    <property type="entry name" value="alpha/beta hydrolase"/>
    <property type="match status" value="1"/>
</dbReference>
<protein>
    <submittedName>
        <fullName evidence="10">Mesoderm specific transcript</fullName>
    </submittedName>
</protein>
<dbReference type="InterPro" id="IPR000639">
    <property type="entry name" value="Epox_hydrolase-like"/>
</dbReference>
<keyword evidence="11" id="KW-1185">Reference proteome</keyword>
<dbReference type="InterPro" id="IPR000073">
    <property type="entry name" value="AB_hydrolase_1"/>
</dbReference>
<dbReference type="PANTHER" id="PTHR43798:SF33">
    <property type="entry name" value="HYDROLASE, PUTATIVE (AFU_ORTHOLOGUE AFUA_2G14860)-RELATED"/>
    <property type="match status" value="1"/>
</dbReference>
<evidence type="ECO:0000259" key="9">
    <source>
        <dbReference type="Pfam" id="PF00561"/>
    </source>
</evidence>
<evidence type="ECO:0000256" key="6">
    <source>
        <dbReference type="ARBA" id="ARBA00022989"/>
    </source>
</evidence>
<comment type="similarity">
    <text evidence="2">Belongs to the AB hydrolase superfamily.</text>
</comment>
<keyword evidence="6 8" id="KW-1133">Transmembrane helix</keyword>
<dbReference type="FunCoup" id="A0A3B3H9X9">
    <property type="interactions" value="163"/>
</dbReference>
<name>A0A3B3H9X9_ORYLA</name>
<organism evidence="10 11">
    <name type="scientific">Oryzias latipes</name>
    <name type="common">Japanese rice fish</name>
    <name type="synonym">Japanese killifish</name>
    <dbReference type="NCBI Taxonomy" id="8090"/>
    <lineage>
        <taxon>Eukaryota</taxon>
        <taxon>Metazoa</taxon>
        <taxon>Chordata</taxon>
        <taxon>Craniata</taxon>
        <taxon>Vertebrata</taxon>
        <taxon>Euteleostomi</taxon>
        <taxon>Actinopterygii</taxon>
        <taxon>Neopterygii</taxon>
        <taxon>Teleostei</taxon>
        <taxon>Neoteleostei</taxon>
        <taxon>Acanthomorphata</taxon>
        <taxon>Ovalentaria</taxon>
        <taxon>Atherinomorphae</taxon>
        <taxon>Beloniformes</taxon>
        <taxon>Adrianichthyidae</taxon>
        <taxon>Oryziinae</taxon>
        <taxon>Oryzias</taxon>
    </lineage>
</organism>
<keyword evidence="3 8" id="KW-0812">Transmembrane</keyword>
<keyword evidence="4" id="KW-0378">Hydrolase</keyword>
<evidence type="ECO:0000256" key="7">
    <source>
        <dbReference type="ARBA" id="ARBA00023136"/>
    </source>
</evidence>
<feature type="domain" description="AB hydrolase-1" evidence="9">
    <location>
        <begin position="85"/>
        <end position="335"/>
    </location>
</feature>
<evidence type="ECO:0000313" key="10">
    <source>
        <dbReference type="Ensembl" id="ENSORLP00000028320.1"/>
    </source>
</evidence>
<accession>A0A3B3H9X9</accession>
<evidence type="ECO:0000256" key="1">
    <source>
        <dbReference type="ARBA" id="ARBA00004477"/>
    </source>
</evidence>
<evidence type="ECO:0000256" key="2">
    <source>
        <dbReference type="ARBA" id="ARBA00008645"/>
    </source>
</evidence>
<dbReference type="Bgee" id="ENSORLG00000014578">
    <property type="expression patterns" value="Expressed in intestine and 14 other cell types or tissues"/>
</dbReference>
<dbReference type="STRING" id="8090.ENSORLP00000028320"/>
<evidence type="ECO:0000256" key="4">
    <source>
        <dbReference type="ARBA" id="ARBA00022801"/>
    </source>
</evidence>
<sequence length="349" mass="40336">MREWWIHVGLICVPLVAVYLHIPPPQLSPALQKWHNAGQVFHFRGSRIFYRGNPALVNTLVCHPRRVCFTVSLLESYGALGSSDVVILLHGFPTSSYDWNKIWDPLAQRFHRVIALDFLGFGFSDKPRPHRYSIFEQASLVEALVAHLGLGNQRVNLVSHDYGDTVALELLYRSDHNRTGHLTLNSLCLSNGGLFPETHHPRLLQRILKDSSFLAPVLMRLTNFMIFQRGIGEVFGPYTQPTDAEFWDMWTGLRYNDGNLVLDSILQYINQRLKHRDRWVGALTSTFIPLHMIYGPLDPVNPHPQFIRLYQREVQRSTVTVLDEHISHYLQLEDPTRFLNAYFNFIHSF</sequence>